<dbReference type="AlphaFoldDB" id="A0AAU7UVK8"/>
<protein>
    <submittedName>
        <fullName evidence="1">Uncharacterized protein</fullName>
    </submittedName>
</protein>
<dbReference type="EMBL" id="CP132970">
    <property type="protein sequence ID" value="XBW03460.1"/>
    <property type="molecule type" value="Genomic_DNA"/>
</dbReference>
<accession>A0AAU7UVK8</accession>
<reference evidence="1" key="1">
    <citation type="submission" date="2023-08" db="EMBL/GenBank/DDBJ databases">
        <title>The novel hydrolase IpcH responsible for the initial isoprocarb degradation step in Rhodococcus sp. D-6.</title>
        <authorList>
            <person name="Zhu Q."/>
        </authorList>
    </citation>
    <scope>NUCLEOTIDE SEQUENCE</scope>
    <source>
        <strain evidence="1">D-6</strain>
    </source>
</reference>
<name>A0AAU7UVK8_9NOCA</name>
<gene>
    <name evidence="1" type="ORF">RBB84_19565</name>
</gene>
<dbReference type="RefSeq" id="WP_350246561.1">
    <property type="nucleotide sequence ID" value="NZ_CP132970.1"/>
</dbReference>
<sequence>MTPTGPPSVQEPEDFRRLSIVATTGQSPSAVLDALLSANLAVVESTPETIKLDVSAFRDAARAALSATPTPEWETSFAAMLDYAQHRGWYQPDTGTVAAHIEWTDTTR</sequence>
<proteinExistence type="predicted"/>
<dbReference type="KEGG" id="rhox:RBB84_19565"/>
<evidence type="ECO:0000313" key="1">
    <source>
        <dbReference type="EMBL" id="XBW03460.1"/>
    </source>
</evidence>
<organism evidence="1">
    <name type="scientific">Rhodococcus sp. D-6</name>
    <dbReference type="NCBI Taxonomy" id="1387842"/>
    <lineage>
        <taxon>Bacteria</taxon>
        <taxon>Bacillati</taxon>
        <taxon>Actinomycetota</taxon>
        <taxon>Actinomycetes</taxon>
        <taxon>Mycobacteriales</taxon>
        <taxon>Nocardiaceae</taxon>
        <taxon>Rhodococcus</taxon>
    </lineage>
</organism>